<comment type="catalytic activity">
    <reaction evidence="6">
        <text>a pyrimidine 2'-deoxyribonucleoside 5'-phosphate + H2O = a pyrimidine nucleobase + 2-deoxy-D-ribose 5-phosphate</text>
        <dbReference type="Rhea" id="RHEA:57852"/>
        <dbReference type="ChEBI" id="CHEBI:15377"/>
        <dbReference type="ChEBI" id="CHEBI:26432"/>
        <dbReference type="ChEBI" id="CHEBI:62877"/>
        <dbReference type="ChEBI" id="CHEBI:142209"/>
    </reaction>
</comment>
<evidence type="ECO:0000256" key="3">
    <source>
        <dbReference type="ARBA" id="ARBA00023080"/>
    </source>
</evidence>
<dbReference type="HAMAP" id="MF_03036">
    <property type="entry name" value="Nuc_phosphate_hydrolase"/>
    <property type="match status" value="1"/>
</dbReference>
<feature type="binding site" description="in other chain" evidence="6">
    <location>
        <position position="88"/>
    </location>
    <ligand>
        <name>substrate</name>
        <note>ligand shared between homodimeric partners</note>
    </ligand>
</feature>
<comment type="caution">
    <text evidence="7">The sequence shown here is derived from an EMBL/GenBank/DDBJ whole genome shotgun (WGS) entry which is preliminary data.</text>
</comment>
<evidence type="ECO:0000256" key="1">
    <source>
        <dbReference type="ARBA" id="ARBA00011407"/>
    </source>
</evidence>
<dbReference type="GO" id="GO:0005634">
    <property type="term" value="C:nucleus"/>
    <property type="evidence" value="ECO:0007669"/>
    <property type="project" value="UniProtKB-SubCell"/>
</dbReference>
<evidence type="ECO:0000256" key="2">
    <source>
        <dbReference type="ARBA" id="ARBA00022801"/>
    </source>
</evidence>
<reference evidence="7 8" key="1">
    <citation type="journal article" date="2023" name="BMC Biol.">
        <title>The compact genome of the sponge Oopsacas minuta (Hexactinellida) is lacking key metazoan core genes.</title>
        <authorList>
            <person name="Santini S."/>
            <person name="Schenkelaars Q."/>
            <person name="Jourda C."/>
            <person name="Duchesne M."/>
            <person name="Belahbib H."/>
            <person name="Rocher C."/>
            <person name="Selva M."/>
            <person name="Riesgo A."/>
            <person name="Vervoort M."/>
            <person name="Leys S.P."/>
            <person name="Kodjabachian L."/>
            <person name="Le Bivic A."/>
            <person name="Borchiellini C."/>
            <person name="Claverie J.M."/>
            <person name="Renard E."/>
        </authorList>
    </citation>
    <scope>NUCLEOTIDE SEQUENCE [LARGE SCALE GENOMIC DNA]</scope>
    <source>
        <strain evidence="7">SPO-2</strain>
    </source>
</reference>
<dbReference type="InterPro" id="IPR028607">
    <property type="entry name" value="DNPH1"/>
</dbReference>
<dbReference type="FunFam" id="3.40.50.450:FF:000019">
    <property type="entry name" value="2'-deoxynucleoside 5'-phosphate N-hydrolase 1"/>
    <property type="match status" value="1"/>
</dbReference>
<protein>
    <recommendedName>
        <fullName evidence="6">Putative 2'-deoxynucleoside 5'-phosphate N-hydrolase 1</fullName>
        <ecNumber evidence="6">3.2.2.-</ecNumber>
    </recommendedName>
</protein>
<proteinExistence type="inferred from homology"/>
<dbReference type="GO" id="GO:0006163">
    <property type="term" value="P:purine nucleotide metabolic process"/>
    <property type="evidence" value="ECO:0007669"/>
    <property type="project" value="UniProtKB-ARBA"/>
</dbReference>
<keyword evidence="6" id="KW-0539">Nucleus</keyword>
<dbReference type="GO" id="GO:0070694">
    <property type="term" value="F:5-hydroxymethyl-dUMP N-hydrolase activity"/>
    <property type="evidence" value="ECO:0007669"/>
    <property type="project" value="InterPro"/>
</dbReference>
<dbReference type="EC" id="3.2.2.-" evidence="6"/>
<comment type="similarity">
    <text evidence="6">Belongs to the 2'-deoxynucleoside 5'-phosphate N-hydrolase 1 family.</text>
</comment>
<accession>A0AAV7KD38</accession>
<keyword evidence="4 6" id="KW-0326">Glycosidase</keyword>
<dbReference type="EMBL" id="JAKMXF010000066">
    <property type="protein sequence ID" value="KAI6659097.1"/>
    <property type="molecule type" value="Genomic_DNA"/>
</dbReference>
<dbReference type="Gene3D" id="3.40.50.450">
    <property type="match status" value="1"/>
</dbReference>
<comment type="catalytic activity">
    <reaction evidence="5">
        <text>5-hydroxymethyl-dUMP + H2O = 5-hydroxymethyluracil + 2-deoxy-D-ribose 5-phosphate</text>
        <dbReference type="Rhea" id="RHEA:77099"/>
        <dbReference type="ChEBI" id="CHEBI:15377"/>
        <dbReference type="ChEBI" id="CHEBI:16964"/>
        <dbReference type="ChEBI" id="CHEBI:62877"/>
        <dbReference type="ChEBI" id="CHEBI:90409"/>
    </reaction>
    <physiologicalReaction direction="left-to-right" evidence="5">
        <dbReference type="Rhea" id="RHEA:77100"/>
    </physiologicalReaction>
</comment>
<keyword evidence="3 6" id="KW-0546">Nucleotide metabolism</keyword>
<comment type="subunit">
    <text evidence="1 6">Monomer and homodimer.</text>
</comment>
<keyword evidence="2 6" id="KW-0378">Hydrolase</keyword>
<evidence type="ECO:0000256" key="5">
    <source>
        <dbReference type="ARBA" id="ARBA00047460"/>
    </source>
</evidence>
<dbReference type="InterPro" id="IPR007710">
    <property type="entry name" value="Nucleoside_deoxyribTrfase"/>
</dbReference>
<dbReference type="PANTHER" id="PTHR15364">
    <property type="entry name" value="2'-DEOXYNUCLEOSIDE 5'-PHOSPHATE N-HYDROLASE 1"/>
    <property type="match status" value="1"/>
</dbReference>
<sequence length="149" mass="16425">MATGSGLNIYFAGSIAAGRQDADVYAKLVEILKGYGTVLTEHVGSANVEELEKGLTNKGIHDRDIDWLVKTDVFIAEVTQPSLGVGYEIGRCVAMGKRVLCLFRPESGKRLSSMIRGADNGERFKVVDYELSRAEEILKGYLSEFKKEF</sequence>
<dbReference type="GO" id="GO:0042802">
    <property type="term" value="F:identical protein binding"/>
    <property type="evidence" value="ECO:0007669"/>
    <property type="project" value="UniProtKB-ARBA"/>
</dbReference>
<feature type="binding site" description="in other chain" evidence="6">
    <location>
        <position position="25"/>
    </location>
    <ligand>
        <name>substrate</name>
        <note>ligand shared between homodimeric partners</note>
    </ligand>
</feature>
<dbReference type="GO" id="GO:0009159">
    <property type="term" value="P:deoxyribonucleoside monophosphate catabolic process"/>
    <property type="evidence" value="ECO:0007669"/>
    <property type="project" value="InterPro"/>
</dbReference>
<comment type="catalytic activity">
    <reaction evidence="6">
        <text>a purine 2'-deoxyribonucleoside 5'-phosphate + H2O = a purine nucleobase + 2-deoxy-D-ribose 5-phosphate</text>
        <dbReference type="Rhea" id="RHEA:51132"/>
        <dbReference type="ChEBI" id="CHEBI:15377"/>
        <dbReference type="ChEBI" id="CHEBI:26386"/>
        <dbReference type="ChEBI" id="CHEBI:62877"/>
        <dbReference type="ChEBI" id="CHEBI:142198"/>
    </reaction>
</comment>
<gene>
    <name evidence="7" type="ORF">LOD99_14773</name>
</gene>
<dbReference type="Proteomes" id="UP001165289">
    <property type="component" value="Unassembled WGS sequence"/>
</dbReference>
<dbReference type="InterPro" id="IPR051239">
    <property type="entry name" value="2'-dNMP_N-hydrolase"/>
</dbReference>
<comment type="caution">
    <text evidence="6">Lacks conserved residue(s) required for the propagation of feature annotation.</text>
</comment>
<dbReference type="GO" id="GO:0005737">
    <property type="term" value="C:cytoplasm"/>
    <property type="evidence" value="ECO:0007669"/>
    <property type="project" value="UniProtKB-SubCell"/>
</dbReference>
<keyword evidence="6" id="KW-0963">Cytoplasm</keyword>
<dbReference type="Pfam" id="PF05014">
    <property type="entry name" value="Nuc_deoxyrib_tr"/>
    <property type="match status" value="1"/>
</dbReference>
<dbReference type="AlphaFoldDB" id="A0AAV7KD38"/>
<evidence type="ECO:0000256" key="6">
    <source>
        <dbReference type="HAMAP-Rule" id="MF_03036"/>
    </source>
</evidence>
<name>A0AAV7KD38_9METZ</name>
<organism evidence="7 8">
    <name type="scientific">Oopsacas minuta</name>
    <dbReference type="NCBI Taxonomy" id="111878"/>
    <lineage>
        <taxon>Eukaryota</taxon>
        <taxon>Metazoa</taxon>
        <taxon>Porifera</taxon>
        <taxon>Hexactinellida</taxon>
        <taxon>Hexasterophora</taxon>
        <taxon>Lyssacinosida</taxon>
        <taxon>Leucopsacidae</taxon>
        <taxon>Oopsacas</taxon>
    </lineage>
</organism>
<comment type="function">
    <text evidence="6">Catalyzes the cleavage of the N-glycosidic bond of deoxyribonucleoside 5'-monophosphates to yield deoxyribose 5-phosphate and a purine or pyrimidine base.</text>
</comment>
<evidence type="ECO:0000256" key="4">
    <source>
        <dbReference type="ARBA" id="ARBA00023295"/>
    </source>
</evidence>
<evidence type="ECO:0000313" key="7">
    <source>
        <dbReference type="EMBL" id="KAI6659097.1"/>
    </source>
</evidence>
<dbReference type="PANTHER" id="PTHR15364:SF0">
    <property type="entry name" value="2'-DEOXYNUCLEOSIDE 5'-PHOSPHATE N-HYDROLASE 1"/>
    <property type="match status" value="1"/>
</dbReference>
<feature type="binding site" evidence="6">
    <location>
        <begin position="112"/>
        <end position="114"/>
    </location>
    <ligand>
        <name>substrate</name>
        <note>ligand shared between homodimeric partners</note>
    </ligand>
</feature>
<dbReference type="GO" id="GO:0009116">
    <property type="term" value="P:nucleoside metabolic process"/>
    <property type="evidence" value="ECO:0007669"/>
    <property type="project" value="UniProtKB-UniRule"/>
</dbReference>
<dbReference type="SUPFAM" id="SSF52309">
    <property type="entry name" value="N-(deoxy)ribosyltransferase-like"/>
    <property type="match status" value="1"/>
</dbReference>
<comment type="subcellular location">
    <subcellularLocation>
        <location evidence="6">Cytoplasm</location>
    </subcellularLocation>
    <subcellularLocation>
        <location evidence="6">Nucleus</location>
    </subcellularLocation>
</comment>
<evidence type="ECO:0000313" key="8">
    <source>
        <dbReference type="Proteomes" id="UP001165289"/>
    </source>
</evidence>
<keyword evidence="8" id="KW-1185">Reference proteome</keyword>